<feature type="compositionally biased region" description="Acidic residues" evidence="1">
    <location>
        <begin position="240"/>
        <end position="252"/>
    </location>
</feature>
<feature type="region of interest" description="Disordered" evidence="1">
    <location>
        <begin position="331"/>
        <end position="384"/>
    </location>
</feature>
<gene>
    <name evidence="2" type="ORF">B0H17DRAFT_1217790</name>
</gene>
<feature type="compositionally biased region" description="Low complexity" evidence="1">
    <location>
        <begin position="266"/>
        <end position="277"/>
    </location>
</feature>
<feature type="compositionally biased region" description="Low complexity" evidence="1">
    <location>
        <begin position="198"/>
        <end position="209"/>
    </location>
</feature>
<feature type="region of interest" description="Disordered" evidence="1">
    <location>
        <begin position="195"/>
        <end position="252"/>
    </location>
</feature>
<feature type="compositionally biased region" description="Low complexity" evidence="1">
    <location>
        <begin position="78"/>
        <end position="89"/>
    </location>
</feature>
<dbReference type="EMBL" id="JARKIE010000510">
    <property type="protein sequence ID" value="KAJ7631747.1"/>
    <property type="molecule type" value="Genomic_DNA"/>
</dbReference>
<accession>A0AAD7BWJ8</accession>
<dbReference type="Proteomes" id="UP001221757">
    <property type="component" value="Unassembled WGS sequence"/>
</dbReference>
<sequence>MGVRPLRAARAPGRVRPAVNASLRPGAAAAVGKGRGRSSVSVSSSGTLRTRSPPTPSSILPASCALHTAAPARRTRSSRALPRSSRRAPCTGEWARRPVLPTPEQHHLFAHLVSALGDARYACSTWYWPVYVATAVHQGDDSAERECAIRMSSFPGPSTSGAALPSLCALTLRKWLRWGSRPHLCALRVLRRVPPCPRSASSASASTTAPKPTLQRGAQKREVGDIGQLHDKVPLQSVGQEEEEEEEGDVAADPDCIIRAMESPSLASPAGAGAASPHTCTRRTPRRWSSMGRWKSRARRLPTSTAAPKANPKRFAGPGVRVVVARATSPSSCASPIHSAYPQRQTKTQRWGRVVRAARGEGCISRARTAQNPEKENKYSQPSK</sequence>
<feature type="region of interest" description="Disordered" evidence="1">
    <location>
        <begin position="1"/>
        <end position="20"/>
    </location>
</feature>
<feature type="region of interest" description="Disordered" evidence="1">
    <location>
        <begin position="26"/>
        <end position="97"/>
    </location>
</feature>
<reference evidence="2" key="1">
    <citation type="submission" date="2023-03" db="EMBL/GenBank/DDBJ databases">
        <title>Massive genome expansion in bonnet fungi (Mycena s.s.) driven by repeated elements and novel gene families across ecological guilds.</title>
        <authorList>
            <consortium name="Lawrence Berkeley National Laboratory"/>
            <person name="Harder C.B."/>
            <person name="Miyauchi S."/>
            <person name="Viragh M."/>
            <person name="Kuo A."/>
            <person name="Thoen E."/>
            <person name="Andreopoulos B."/>
            <person name="Lu D."/>
            <person name="Skrede I."/>
            <person name="Drula E."/>
            <person name="Henrissat B."/>
            <person name="Morin E."/>
            <person name="Kohler A."/>
            <person name="Barry K."/>
            <person name="LaButti K."/>
            <person name="Morin E."/>
            <person name="Salamov A."/>
            <person name="Lipzen A."/>
            <person name="Mereny Z."/>
            <person name="Hegedus B."/>
            <person name="Baldrian P."/>
            <person name="Stursova M."/>
            <person name="Weitz H."/>
            <person name="Taylor A."/>
            <person name="Grigoriev I.V."/>
            <person name="Nagy L.G."/>
            <person name="Martin F."/>
            <person name="Kauserud H."/>
        </authorList>
    </citation>
    <scope>NUCLEOTIDE SEQUENCE</scope>
    <source>
        <strain evidence="2">CBHHK067</strain>
    </source>
</reference>
<proteinExistence type="predicted"/>
<protein>
    <submittedName>
        <fullName evidence="2">Uncharacterized protein</fullName>
    </submittedName>
</protein>
<feature type="region of interest" description="Disordered" evidence="1">
    <location>
        <begin position="266"/>
        <end position="314"/>
    </location>
</feature>
<comment type="caution">
    <text evidence="2">The sequence shown here is derived from an EMBL/GenBank/DDBJ whole genome shotgun (WGS) entry which is preliminary data.</text>
</comment>
<evidence type="ECO:0000313" key="2">
    <source>
        <dbReference type="EMBL" id="KAJ7631747.1"/>
    </source>
</evidence>
<feature type="compositionally biased region" description="Low complexity" evidence="1">
    <location>
        <begin position="26"/>
        <end position="52"/>
    </location>
</feature>
<organism evidence="2 3">
    <name type="scientific">Mycena rosella</name>
    <name type="common">Pink bonnet</name>
    <name type="synonym">Agaricus rosellus</name>
    <dbReference type="NCBI Taxonomy" id="1033263"/>
    <lineage>
        <taxon>Eukaryota</taxon>
        <taxon>Fungi</taxon>
        <taxon>Dikarya</taxon>
        <taxon>Basidiomycota</taxon>
        <taxon>Agaricomycotina</taxon>
        <taxon>Agaricomycetes</taxon>
        <taxon>Agaricomycetidae</taxon>
        <taxon>Agaricales</taxon>
        <taxon>Marasmiineae</taxon>
        <taxon>Mycenaceae</taxon>
        <taxon>Mycena</taxon>
    </lineage>
</organism>
<feature type="compositionally biased region" description="Basic and acidic residues" evidence="1">
    <location>
        <begin position="219"/>
        <end position="233"/>
    </location>
</feature>
<evidence type="ECO:0000256" key="1">
    <source>
        <dbReference type="SAM" id="MobiDB-lite"/>
    </source>
</evidence>
<name>A0AAD7BWJ8_MYCRO</name>
<keyword evidence="3" id="KW-1185">Reference proteome</keyword>
<dbReference type="AlphaFoldDB" id="A0AAD7BWJ8"/>
<evidence type="ECO:0000313" key="3">
    <source>
        <dbReference type="Proteomes" id="UP001221757"/>
    </source>
</evidence>